<dbReference type="Proteomes" id="UP000595140">
    <property type="component" value="Unassembled WGS sequence"/>
</dbReference>
<accession>A0A484N683</accession>
<dbReference type="Pfam" id="PF00112">
    <property type="entry name" value="Peptidase_C1"/>
    <property type="match status" value="1"/>
</dbReference>
<evidence type="ECO:0000313" key="3">
    <source>
        <dbReference type="Proteomes" id="UP000595140"/>
    </source>
</evidence>
<dbReference type="InterPro" id="IPR038765">
    <property type="entry name" value="Papain-like_cys_pep_sf"/>
</dbReference>
<dbReference type="Gene3D" id="3.90.70.10">
    <property type="entry name" value="Cysteine proteinases"/>
    <property type="match status" value="1"/>
</dbReference>
<feature type="domain" description="Peptidase C1A papain C-terminal" evidence="1">
    <location>
        <begin position="11"/>
        <end position="101"/>
    </location>
</feature>
<evidence type="ECO:0000259" key="1">
    <source>
        <dbReference type="Pfam" id="PF00112"/>
    </source>
</evidence>
<evidence type="ECO:0000313" key="2">
    <source>
        <dbReference type="EMBL" id="VFQ96622.1"/>
    </source>
</evidence>
<name>A0A484N683_9ASTE</name>
<dbReference type="GO" id="GO:0006508">
    <property type="term" value="P:proteolysis"/>
    <property type="evidence" value="ECO:0007669"/>
    <property type="project" value="InterPro"/>
</dbReference>
<dbReference type="InterPro" id="IPR000668">
    <property type="entry name" value="Peptidase_C1A_C"/>
</dbReference>
<dbReference type="EMBL" id="OOIL02006049">
    <property type="protein sequence ID" value="VFQ96622.1"/>
    <property type="molecule type" value="Genomic_DNA"/>
</dbReference>
<reference evidence="2 3" key="1">
    <citation type="submission" date="2018-04" db="EMBL/GenBank/DDBJ databases">
        <authorList>
            <person name="Vogel A."/>
        </authorList>
    </citation>
    <scope>NUCLEOTIDE SEQUENCE [LARGE SCALE GENOMIC DNA]</scope>
</reference>
<protein>
    <recommendedName>
        <fullName evidence="1">Peptidase C1A papain C-terminal domain-containing protein</fullName>
    </recommendedName>
</protein>
<proteinExistence type="predicted"/>
<keyword evidence="3" id="KW-1185">Reference proteome</keyword>
<organism evidence="2 3">
    <name type="scientific">Cuscuta campestris</name>
    <dbReference type="NCBI Taxonomy" id="132261"/>
    <lineage>
        <taxon>Eukaryota</taxon>
        <taxon>Viridiplantae</taxon>
        <taxon>Streptophyta</taxon>
        <taxon>Embryophyta</taxon>
        <taxon>Tracheophyta</taxon>
        <taxon>Spermatophyta</taxon>
        <taxon>Magnoliopsida</taxon>
        <taxon>eudicotyledons</taxon>
        <taxon>Gunneridae</taxon>
        <taxon>Pentapetalae</taxon>
        <taxon>asterids</taxon>
        <taxon>lamiids</taxon>
        <taxon>Solanales</taxon>
        <taxon>Convolvulaceae</taxon>
        <taxon>Cuscuteae</taxon>
        <taxon>Cuscuta</taxon>
        <taxon>Cuscuta subgen. Grammica</taxon>
        <taxon>Cuscuta sect. Cleistogrammica</taxon>
    </lineage>
</organism>
<gene>
    <name evidence="2" type="ORF">CCAM_LOCUS38398</name>
</gene>
<dbReference type="AlphaFoldDB" id="A0A484N683"/>
<sequence length="127" mass="14543">MVKLKSFSYKDFESKIKDKDVLDLLVDGPVVGVLESTTQLSSLSSKEIYVPPALRNWVRHCVLITKYGEDVGSGLPYWYCRESRGQKHADKGYIKVLKQKNLNDKSAFLEIWSPKEVFVESVMKRGQ</sequence>
<dbReference type="GO" id="GO:0008234">
    <property type="term" value="F:cysteine-type peptidase activity"/>
    <property type="evidence" value="ECO:0007669"/>
    <property type="project" value="InterPro"/>
</dbReference>
<dbReference type="SUPFAM" id="SSF54001">
    <property type="entry name" value="Cysteine proteinases"/>
    <property type="match status" value="1"/>
</dbReference>